<proteinExistence type="predicted"/>
<dbReference type="OrthoDB" id="550558at2759"/>
<gene>
    <name evidence="1" type="ORF">E8E13_003651</name>
</gene>
<dbReference type="PANTHER" id="PTHR37844:SF2">
    <property type="entry name" value="SER_THR PROTEIN PHOSPHATASE SUPERFAMILY (AFU_ORTHOLOGUE AFUA_1G14840)"/>
    <property type="match status" value="1"/>
</dbReference>
<dbReference type="EMBL" id="SWKU01000015">
    <property type="protein sequence ID" value="KAF3000106.1"/>
    <property type="molecule type" value="Genomic_DNA"/>
</dbReference>
<sequence length="168" mass="19441">MAKLQILSDLHLESPAAYDIFEITPTAEYLALIEDIGYTKNDGLISFIRKHLPKFKVIFYVLGNHEPYHWSYAASKQTLLTLQAETEQQANGKFVLLDQTRYDLTPTVTILGCTLFSKITDVQKDYVIFGLNDFYHIEDWTVEEHVQNHEDDLKWLNTEVQKLEEEGG</sequence>
<reference evidence="1" key="1">
    <citation type="submission" date="2019-04" db="EMBL/GenBank/DDBJ databases">
        <title>Sequencing of skin fungus with MAO and IRED activity.</title>
        <authorList>
            <person name="Marsaioli A.J."/>
            <person name="Bonatto J.M.C."/>
            <person name="Reis Junior O."/>
        </authorList>
    </citation>
    <scope>NUCLEOTIDE SEQUENCE</scope>
    <source>
        <strain evidence="1">30M1</strain>
    </source>
</reference>
<evidence type="ECO:0008006" key="3">
    <source>
        <dbReference type="Google" id="ProtNLM"/>
    </source>
</evidence>
<keyword evidence="2" id="KW-1185">Reference proteome</keyword>
<comment type="caution">
    <text evidence="1">The sequence shown here is derived from an EMBL/GenBank/DDBJ whole genome shotgun (WGS) entry which is preliminary data.</text>
</comment>
<dbReference type="SUPFAM" id="SSF56300">
    <property type="entry name" value="Metallo-dependent phosphatases"/>
    <property type="match status" value="1"/>
</dbReference>
<protein>
    <recommendedName>
        <fullName evidence="3">Calcineurin-like phosphoesterase domain-containing protein</fullName>
    </recommendedName>
</protein>
<dbReference type="InterPro" id="IPR029052">
    <property type="entry name" value="Metallo-depent_PP-like"/>
</dbReference>
<evidence type="ECO:0000313" key="1">
    <source>
        <dbReference type="EMBL" id="KAF3000106.1"/>
    </source>
</evidence>
<evidence type="ECO:0000313" key="2">
    <source>
        <dbReference type="Proteomes" id="UP000801428"/>
    </source>
</evidence>
<dbReference type="Proteomes" id="UP000801428">
    <property type="component" value="Unassembled WGS sequence"/>
</dbReference>
<dbReference type="AlphaFoldDB" id="A0A9P4TCN4"/>
<name>A0A9P4TCN4_CURKU</name>
<dbReference type="PANTHER" id="PTHR37844">
    <property type="entry name" value="SER/THR PROTEIN PHOSPHATASE SUPERFAMILY (AFU_ORTHOLOGUE AFUA_1G14840)"/>
    <property type="match status" value="1"/>
</dbReference>
<accession>A0A9P4TCN4</accession>
<organism evidence="1 2">
    <name type="scientific">Curvularia kusanoi</name>
    <name type="common">Cochliobolus kusanoi</name>
    <dbReference type="NCBI Taxonomy" id="90978"/>
    <lineage>
        <taxon>Eukaryota</taxon>
        <taxon>Fungi</taxon>
        <taxon>Dikarya</taxon>
        <taxon>Ascomycota</taxon>
        <taxon>Pezizomycotina</taxon>
        <taxon>Dothideomycetes</taxon>
        <taxon>Pleosporomycetidae</taxon>
        <taxon>Pleosporales</taxon>
        <taxon>Pleosporineae</taxon>
        <taxon>Pleosporaceae</taxon>
        <taxon>Curvularia</taxon>
    </lineage>
</organism>